<gene>
    <name evidence="2" type="ORF">CINC_LOCUS9959</name>
</gene>
<proteinExistence type="predicted"/>
<feature type="region of interest" description="Disordered" evidence="1">
    <location>
        <begin position="1003"/>
        <end position="1022"/>
    </location>
</feature>
<feature type="compositionally biased region" description="Basic residues" evidence="1">
    <location>
        <begin position="1003"/>
        <end position="1013"/>
    </location>
</feature>
<keyword evidence="3" id="KW-1185">Reference proteome</keyword>
<evidence type="ECO:0000313" key="2">
    <source>
        <dbReference type="EMBL" id="CAH0602317.1"/>
    </source>
</evidence>
<feature type="region of interest" description="Disordered" evidence="1">
    <location>
        <begin position="84"/>
        <end position="110"/>
    </location>
</feature>
<accession>A0A9P0FVV0</accession>
<organism evidence="2 3">
    <name type="scientific">Chrysodeixis includens</name>
    <name type="common">Soybean looper</name>
    <name type="synonym">Pseudoplusia includens</name>
    <dbReference type="NCBI Taxonomy" id="689277"/>
    <lineage>
        <taxon>Eukaryota</taxon>
        <taxon>Metazoa</taxon>
        <taxon>Ecdysozoa</taxon>
        <taxon>Arthropoda</taxon>
        <taxon>Hexapoda</taxon>
        <taxon>Insecta</taxon>
        <taxon>Pterygota</taxon>
        <taxon>Neoptera</taxon>
        <taxon>Endopterygota</taxon>
        <taxon>Lepidoptera</taxon>
        <taxon>Glossata</taxon>
        <taxon>Ditrysia</taxon>
        <taxon>Noctuoidea</taxon>
        <taxon>Noctuidae</taxon>
        <taxon>Plusiinae</taxon>
        <taxon>Chrysodeixis</taxon>
    </lineage>
</organism>
<name>A0A9P0FVV0_CHRIL</name>
<dbReference type="Proteomes" id="UP001154114">
    <property type="component" value="Chromosome 31"/>
</dbReference>
<sequence>MKVNSFLEEMKENLKLQKASLRSIDYKPQTDDYLDYTLTDFWWTGVPMTGAITARTSFIPIPNYPIFTTTAVTESFSPETTTEAVTTETEPTNTYPPGFTPSFTLETRPTTSTTTESFYNFETRLPGPGQYIPSEYWTEATPAYELEQLATLTTTTPTPRAIETKPFEPTETTLSTVFVDVENSSSINKNVEVDEGVEPDMLTSEVIPAVWPGLRGPVNIYVTPVDEITEEYKDVEFTNPTPSAKTDEVVTKDAVFARGPTANYDDHSWPLELPDDPTTTDGLPPFDIVTDPNLTSSIDTTPLHTMHPNISNFVEKWVKEKLHIPDIDAEKLNLSIFDPAISTWVFYPSEKYTPNAFSTTNTGDIIYPEDPTETPFYKILNISGIETSKLPYERQGKTRRKTKRPTPTQIQETPPTNDSRTQWWTTTTESQKQGWSPDTPSQTQGWPLITASQKQKQKRPPVTPSQLPGRPPVTPSQMPRWPPVTPSQIQETHPINDSHTQWWTTTTESQKQGWPPDTPSQTQGWPLITASQMQKWPPVASSQLPGWPSVTPSQMPGWPPVTPSQTQGWPLITASQMQKWPPVAPSQLPGWSPVTPSQMPGWPPVTPSQTQGWPLITASQIQEMPPVTQSQMQELPPITPSQIQELLPVTPSQIQQLPPVTPSQIQGSTPINVQQRVSRPATPIGPTQTGIPEGLIVDGPFGFPKLGTTPSTAKPLKTTLKDGVPAMIPDEIELTTPTTAGDVLHGKIKVEVTEDPLTVYMDEVLQEADRLGMGYMSIFLIRVTKLVATGKKEHIQPVLMHTELILTRLFDAARLAYLGQPLLRVTMNLGMAIAEPDAFDELHSYASMVYHMLLDRKKTAGMDVNSIVDYADSLYTDEDGESLLMALKQFEDFPNTSMPSMMICETIIEAFMAPHRRLKGTDRGRRLIDSINYALEARFPHLKDVRRQWSLPARRNYGTKQITSKTTRSNNKRYHGYNNKIISLRRRNYNQTSVTTQKIPLKRSKGVKKKQKTKDKTDKPHSDFNYERMLRKNMYLPNSLEKERRIEQTTTTTNTQKRFSIITLGHNNYIRTKSTKKPTTQTFIQLKMRRTTDYRKKDRQRFRSELRATRFFQNTGLGTKPNDKSASATKRKKRKLEPVTESIEYRKKKSKEIKNDLLRLIVEGSSYSDEEEALKLNLISAMIHGNRTFQRTEINETMLRAFLKEQEEIEAVPTDSLNRLGDASSADDYKA</sequence>
<dbReference type="OrthoDB" id="6930132at2759"/>
<evidence type="ECO:0000313" key="3">
    <source>
        <dbReference type="Proteomes" id="UP001154114"/>
    </source>
</evidence>
<protein>
    <submittedName>
        <fullName evidence="2">Uncharacterized protein</fullName>
    </submittedName>
</protein>
<feature type="region of interest" description="Disordered" evidence="1">
    <location>
        <begin position="390"/>
        <end position="492"/>
    </location>
</feature>
<reference evidence="2" key="1">
    <citation type="submission" date="2021-12" db="EMBL/GenBank/DDBJ databases">
        <authorList>
            <person name="King R."/>
        </authorList>
    </citation>
    <scope>NUCLEOTIDE SEQUENCE</scope>
</reference>
<dbReference type="AlphaFoldDB" id="A0A9P0FVV0"/>
<feature type="compositionally biased region" description="Polar residues" evidence="1">
    <location>
        <begin position="417"/>
        <end position="454"/>
    </location>
</feature>
<feature type="compositionally biased region" description="Pro residues" evidence="1">
    <location>
        <begin position="469"/>
        <end position="485"/>
    </location>
</feature>
<feature type="compositionally biased region" description="Low complexity" evidence="1">
    <location>
        <begin position="405"/>
        <end position="416"/>
    </location>
</feature>
<feature type="region of interest" description="Disordered" evidence="1">
    <location>
        <begin position="1114"/>
        <end position="1136"/>
    </location>
</feature>
<dbReference type="EMBL" id="LR824034">
    <property type="protein sequence ID" value="CAH0602317.1"/>
    <property type="molecule type" value="Genomic_DNA"/>
</dbReference>
<evidence type="ECO:0000256" key="1">
    <source>
        <dbReference type="SAM" id="MobiDB-lite"/>
    </source>
</evidence>